<evidence type="ECO:0000313" key="8">
    <source>
        <dbReference type="EMBL" id="RFA94657.1"/>
    </source>
</evidence>
<dbReference type="GeneID" id="1465473"/>
<dbReference type="PROSITE" id="PS01262">
    <property type="entry name" value="IF1A"/>
    <property type="match status" value="1"/>
</dbReference>
<dbReference type="RefSeq" id="WP_011007709.1">
    <property type="nucleotide sequence ID" value="NZ_DAIOPL010000058.1"/>
</dbReference>
<evidence type="ECO:0000256" key="5">
    <source>
        <dbReference type="HAMAP-Rule" id="MF_00216"/>
    </source>
</evidence>
<dbReference type="SUPFAM" id="SSF50249">
    <property type="entry name" value="Nucleic acid-binding proteins"/>
    <property type="match status" value="1"/>
</dbReference>
<accession>A0A371QWJ4</accession>
<dbReference type="HAMAP" id="MF_00216">
    <property type="entry name" value="aIF_1A"/>
    <property type="match status" value="1"/>
</dbReference>
<feature type="domain" description="S1-like" evidence="6">
    <location>
        <begin position="2"/>
        <end position="74"/>
    </location>
</feature>
<dbReference type="SMART" id="SM00652">
    <property type="entry name" value="eIF1a"/>
    <property type="match status" value="1"/>
</dbReference>
<dbReference type="Proteomes" id="UP000651120">
    <property type="component" value="Unassembled WGS sequence"/>
</dbReference>
<dbReference type="AlphaFoldDB" id="A0A371QWJ4"/>
<dbReference type="PANTHER" id="PTHR21668">
    <property type="entry name" value="EIF-1A"/>
    <property type="match status" value="1"/>
</dbReference>
<reference evidence="10 11" key="1">
    <citation type="submission" date="2017-07" db="EMBL/GenBank/DDBJ databases">
        <title>Draft genome sequence of aerobic hyperthermophilic archaea, Pyrobaculum aerophilum YKB31 and YKB32.</title>
        <authorList>
            <person name="Mochizuki T."/>
            <person name="Berliner A.J."/>
            <person name="Yoshida-Takashima Y."/>
            <person name="Takaki Y."/>
            <person name="Nunoura T."/>
            <person name="Takai K."/>
        </authorList>
    </citation>
    <scope>NUCLEOTIDE SEQUENCE [LARGE SCALE GENOMIC DNA]</scope>
    <source>
        <strain evidence="8 11">YKB31</strain>
        <strain evidence="9 10">YKB32</strain>
    </source>
</reference>
<comment type="similarity">
    <text evidence="1 5">Belongs to the eIF-1A family.</text>
</comment>
<organism evidence="8 11">
    <name type="scientific">Pyrobaculum aerophilum</name>
    <dbReference type="NCBI Taxonomy" id="13773"/>
    <lineage>
        <taxon>Archaea</taxon>
        <taxon>Thermoproteota</taxon>
        <taxon>Thermoprotei</taxon>
        <taxon>Thermoproteales</taxon>
        <taxon>Thermoproteaceae</taxon>
        <taxon>Pyrobaculum</taxon>
    </lineage>
</organism>
<proteinExistence type="inferred from homology"/>
<name>A0A371QWJ4_9CREN</name>
<evidence type="ECO:0000256" key="2">
    <source>
        <dbReference type="ARBA" id="ARBA00022540"/>
    </source>
</evidence>
<dbReference type="Proteomes" id="UP000257123">
    <property type="component" value="Unassembled WGS sequence"/>
</dbReference>
<evidence type="ECO:0000256" key="1">
    <source>
        <dbReference type="ARBA" id="ARBA00007392"/>
    </source>
</evidence>
<keyword evidence="3 5" id="KW-0648">Protein biosynthesis</keyword>
<sequence length="97" mass="11208">MSEFRLPGEGEILGKVIEMLGDGRFKVICADGQIRVARLPGRLRRRLWLKAGDYVIVALWDFDREKGDIVHKYEKRDVEELKRRGFAEAIEALDSYA</sequence>
<dbReference type="Gene3D" id="2.40.50.140">
    <property type="entry name" value="Nucleic acid-binding proteins"/>
    <property type="match status" value="1"/>
</dbReference>
<dbReference type="InterPro" id="IPR012340">
    <property type="entry name" value="NA-bd_OB-fold"/>
</dbReference>
<dbReference type="OrthoDB" id="2586at2157"/>
<dbReference type="GO" id="GO:0003723">
    <property type="term" value="F:RNA binding"/>
    <property type="evidence" value="ECO:0007669"/>
    <property type="project" value="InterPro"/>
</dbReference>
<dbReference type="InterPro" id="IPR018104">
    <property type="entry name" value="TIF_eIF-1A_CS"/>
</dbReference>
<evidence type="ECO:0000313" key="10">
    <source>
        <dbReference type="Proteomes" id="UP000256877"/>
    </source>
</evidence>
<dbReference type="GO" id="GO:0003743">
    <property type="term" value="F:translation initiation factor activity"/>
    <property type="evidence" value="ECO:0007669"/>
    <property type="project" value="UniProtKB-UniRule"/>
</dbReference>
<dbReference type="EMBL" id="DUJP01000038">
    <property type="protein sequence ID" value="HII48002.1"/>
    <property type="molecule type" value="Genomic_DNA"/>
</dbReference>
<dbReference type="PROSITE" id="PS50832">
    <property type="entry name" value="S1_IF1_TYPE"/>
    <property type="match status" value="1"/>
</dbReference>
<dbReference type="EMBL" id="NMUF01000048">
    <property type="protein sequence ID" value="RFA95867.1"/>
    <property type="molecule type" value="Genomic_DNA"/>
</dbReference>
<protein>
    <recommendedName>
        <fullName evidence="5">Translation initiation factor 1A</fullName>
        <shortName evidence="5">aIF-1A</shortName>
    </recommendedName>
</protein>
<gene>
    <name evidence="5" type="primary">eif1a</name>
    <name evidence="8" type="ORF">CGL51_09330</name>
    <name evidence="9" type="ORF">CGL52_12115</name>
    <name evidence="7" type="ORF">HA333_11365</name>
</gene>
<dbReference type="InterPro" id="IPR006196">
    <property type="entry name" value="RNA-binding_domain_S1_IF1"/>
</dbReference>
<comment type="function">
    <text evidence="4 5">Seems to be required for maximal rate of protein biosynthesis. Enhances ribosome dissociation into subunits and stabilizes the binding of the initiator Met-tRNA(I) to 40 S ribosomal subunits.</text>
</comment>
<evidence type="ECO:0000259" key="6">
    <source>
        <dbReference type="PROSITE" id="PS50832"/>
    </source>
</evidence>
<comment type="caution">
    <text evidence="8">The sequence shown here is derived from an EMBL/GenBank/DDBJ whole genome shotgun (WGS) entry which is preliminary data.</text>
</comment>
<dbReference type="InterPro" id="IPR001253">
    <property type="entry name" value="TIF_eIF-1A"/>
</dbReference>
<dbReference type="Proteomes" id="UP000256877">
    <property type="component" value="Unassembled WGS sequence"/>
</dbReference>
<evidence type="ECO:0000313" key="7">
    <source>
        <dbReference type="EMBL" id="HII48002.1"/>
    </source>
</evidence>
<evidence type="ECO:0000256" key="3">
    <source>
        <dbReference type="ARBA" id="ARBA00022917"/>
    </source>
</evidence>
<evidence type="ECO:0000313" key="9">
    <source>
        <dbReference type="EMBL" id="RFA95867.1"/>
    </source>
</evidence>
<evidence type="ECO:0000313" key="11">
    <source>
        <dbReference type="Proteomes" id="UP000257123"/>
    </source>
</evidence>
<dbReference type="NCBIfam" id="NF003082">
    <property type="entry name" value="PRK04012.1-1"/>
    <property type="match status" value="1"/>
</dbReference>
<reference evidence="7" key="2">
    <citation type="journal article" date="2020" name="bioRxiv">
        <title>A rank-normalized archaeal taxonomy based on genome phylogeny resolves widespread incomplete and uneven classifications.</title>
        <authorList>
            <person name="Rinke C."/>
            <person name="Chuvochina M."/>
            <person name="Mussig A.J."/>
            <person name="Chaumeil P.-A."/>
            <person name="Waite D.W."/>
            <person name="Whitman W.B."/>
            <person name="Parks D.H."/>
            <person name="Hugenholtz P."/>
        </authorList>
    </citation>
    <scope>NUCLEOTIDE SEQUENCE</scope>
    <source>
        <strain evidence="7">UBA8839</strain>
    </source>
</reference>
<dbReference type="Pfam" id="PF01176">
    <property type="entry name" value="eIF-1a"/>
    <property type="match status" value="1"/>
</dbReference>
<dbReference type="NCBIfam" id="NF003084">
    <property type="entry name" value="PRK04012.1-3"/>
    <property type="match status" value="1"/>
</dbReference>
<dbReference type="EMBL" id="NMUE01000032">
    <property type="protein sequence ID" value="RFA94657.1"/>
    <property type="molecule type" value="Genomic_DNA"/>
</dbReference>
<evidence type="ECO:0000256" key="4">
    <source>
        <dbReference type="ARBA" id="ARBA00025502"/>
    </source>
</evidence>
<keyword evidence="2 5" id="KW-0396">Initiation factor</keyword>